<evidence type="ECO:0000259" key="8">
    <source>
        <dbReference type="Pfam" id="PF12704"/>
    </source>
</evidence>
<organism evidence="9 10">
    <name type="scientific">Algoriphagus aquatilis</name>
    <dbReference type="NCBI Taxonomy" id="490186"/>
    <lineage>
        <taxon>Bacteria</taxon>
        <taxon>Pseudomonadati</taxon>
        <taxon>Bacteroidota</taxon>
        <taxon>Cytophagia</taxon>
        <taxon>Cytophagales</taxon>
        <taxon>Cyclobacteriaceae</taxon>
        <taxon>Algoriphagus</taxon>
    </lineage>
</organism>
<dbReference type="InterPro" id="IPR003838">
    <property type="entry name" value="ABC3_permease_C"/>
</dbReference>
<evidence type="ECO:0000256" key="4">
    <source>
        <dbReference type="ARBA" id="ARBA00022989"/>
    </source>
</evidence>
<dbReference type="InterPro" id="IPR025857">
    <property type="entry name" value="MacB_PCD"/>
</dbReference>
<comment type="subcellular location">
    <subcellularLocation>
        <location evidence="1">Cell membrane</location>
        <topology evidence="1">Multi-pass membrane protein</topology>
    </subcellularLocation>
</comment>
<dbReference type="PANTHER" id="PTHR30572:SF18">
    <property type="entry name" value="ABC-TYPE MACROLIDE FAMILY EXPORT SYSTEM PERMEASE COMPONENT 2"/>
    <property type="match status" value="1"/>
</dbReference>
<feature type="transmembrane region" description="Helical" evidence="6">
    <location>
        <begin position="339"/>
        <end position="362"/>
    </location>
</feature>
<evidence type="ECO:0000256" key="6">
    <source>
        <dbReference type="SAM" id="Phobius"/>
    </source>
</evidence>
<dbReference type="Proteomes" id="UP001596163">
    <property type="component" value="Unassembled WGS sequence"/>
</dbReference>
<keyword evidence="10" id="KW-1185">Reference proteome</keyword>
<feature type="transmembrane region" description="Helical" evidence="6">
    <location>
        <begin position="732"/>
        <end position="751"/>
    </location>
</feature>
<dbReference type="PANTHER" id="PTHR30572">
    <property type="entry name" value="MEMBRANE COMPONENT OF TRANSPORTER-RELATED"/>
    <property type="match status" value="1"/>
</dbReference>
<dbReference type="RefSeq" id="WP_377911370.1">
    <property type="nucleotide sequence ID" value="NZ_JBHSKS010000001.1"/>
</dbReference>
<reference evidence="10" key="1">
    <citation type="journal article" date="2019" name="Int. J. Syst. Evol. Microbiol.">
        <title>The Global Catalogue of Microorganisms (GCM) 10K type strain sequencing project: providing services to taxonomists for standard genome sequencing and annotation.</title>
        <authorList>
            <consortium name="The Broad Institute Genomics Platform"/>
            <consortium name="The Broad Institute Genome Sequencing Center for Infectious Disease"/>
            <person name="Wu L."/>
            <person name="Ma J."/>
        </authorList>
    </citation>
    <scope>NUCLEOTIDE SEQUENCE [LARGE SCALE GENOMIC DNA]</scope>
    <source>
        <strain evidence="10">CGMCC 1.7030</strain>
    </source>
</reference>
<proteinExistence type="predicted"/>
<gene>
    <name evidence="9" type="ORF">ACFPIK_01205</name>
</gene>
<keyword evidence="4 6" id="KW-1133">Transmembrane helix</keyword>
<dbReference type="InterPro" id="IPR050250">
    <property type="entry name" value="Macrolide_Exporter_MacB"/>
</dbReference>
<feature type="domain" description="ABC3 transporter permease C-terminal" evidence="7">
    <location>
        <begin position="684"/>
        <end position="796"/>
    </location>
</feature>
<accession>A0ABW0BRZ5</accession>
<feature type="transmembrane region" description="Helical" evidence="6">
    <location>
        <begin position="291"/>
        <end position="312"/>
    </location>
</feature>
<dbReference type="Pfam" id="PF02687">
    <property type="entry name" value="FtsX"/>
    <property type="match status" value="2"/>
</dbReference>
<feature type="transmembrane region" description="Helical" evidence="6">
    <location>
        <begin position="680"/>
        <end position="705"/>
    </location>
</feature>
<keyword evidence="5 6" id="KW-0472">Membrane</keyword>
<keyword evidence="2" id="KW-1003">Cell membrane</keyword>
<evidence type="ECO:0000256" key="5">
    <source>
        <dbReference type="ARBA" id="ARBA00023136"/>
    </source>
</evidence>
<dbReference type="EMBL" id="JBHSKS010000001">
    <property type="protein sequence ID" value="MFC5190366.1"/>
    <property type="molecule type" value="Genomic_DNA"/>
</dbReference>
<feature type="transmembrane region" description="Helical" evidence="6">
    <location>
        <begin position="387"/>
        <end position="409"/>
    </location>
</feature>
<evidence type="ECO:0000313" key="10">
    <source>
        <dbReference type="Proteomes" id="UP001596163"/>
    </source>
</evidence>
<keyword evidence="3 6" id="KW-0812">Transmembrane</keyword>
<dbReference type="Pfam" id="PF12704">
    <property type="entry name" value="MacB_PCD"/>
    <property type="match status" value="1"/>
</dbReference>
<evidence type="ECO:0000259" key="7">
    <source>
        <dbReference type="Pfam" id="PF02687"/>
    </source>
</evidence>
<feature type="transmembrane region" description="Helical" evidence="6">
    <location>
        <begin position="438"/>
        <end position="458"/>
    </location>
</feature>
<sequence length="803" mass="89793">MLKNYFKIALRNLLRNKLRTSIHILGLSLGISIVFFIFNVIWHAYSFDRFHPDRERIFRINTLTEWDMGESYPTPGTNGPLGEVIDSEISFIEAKGRIYTLWEVLTLVPEGNRVLGRSSEVTFADPGFFQIFPRKWLAGNPASALEKPLSAVITQSNLEKYFPGVQPLDALGKELVWIDADTIRAQVTGVVEDYTENSDFIFKDFISFATIQTEEQKEWYGLHHWGNVNSSSQLFVKLEEGSDKNQLEASLAAIVDKNLEKDDQASTTFLAEPLAEMHFGETYSGTSVSKVFLNGLVYIGLIILVLATLNFVNLETAMAIGRSKEVGIRKTLGGRRWELIYQFLVETYLMVLSAGLIGLALAELIRNLFSSYLPTGFVVEYLQVSNLAFYALFPLILTVLSGIYPALILSSYQPVRAIKGERVASTGFSLGVFLRKNLTVLQFSASIAFIILVLVLQAQLRYVSSQPLGFEKDAVMYAKLPFMSDPDQMLRVQQLMNQESGVSGASLSGSLVSSNSLWTSDAWIPMDTTEKQIFTQVMNADSAFVAVNGIPLLAGKKSTNRDDEILVNENFLKEAGYLDASAALNQTIRFGGEERKIVGVISNFHSRSLREEIRPLLLTYNPRFFQTISVKLQAGQNLAQAKLALESRYKEVYPYESEEFHFLDEAIGEFYQEDLKIRNVLTAATFLAILISAMGLFGLSSYTIAQRTKEISIRKVLGASVIQILSLISREYVILVMVSFALAIYPAYYFLKDWLAGFSYRMDMPFGLFGVAGLGVLLLCLLIVGLHSYQAAKANPARVLKDE</sequence>
<feature type="domain" description="ABC3 transporter permease C-terminal" evidence="7">
    <location>
        <begin position="299"/>
        <end position="414"/>
    </location>
</feature>
<evidence type="ECO:0000256" key="1">
    <source>
        <dbReference type="ARBA" id="ARBA00004651"/>
    </source>
</evidence>
<evidence type="ECO:0000256" key="3">
    <source>
        <dbReference type="ARBA" id="ARBA00022692"/>
    </source>
</evidence>
<evidence type="ECO:0000313" key="9">
    <source>
        <dbReference type="EMBL" id="MFC5190366.1"/>
    </source>
</evidence>
<evidence type="ECO:0000256" key="2">
    <source>
        <dbReference type="ARBA" id="ARBA00022475"/>
    </source>
</evidence>
<feature type="domain" description="MacB-like periplasmic core" evidence="8">
    <location>
        <begin position="20"/>
        <end position="253"/>
    </location>
</feature>
<feature type="transmembrane region" description="Helical" evidence="6">
    <location>
        <begin position="766"/>
        <end position="786"/>
    </location>
</feature>
<name>A0ABW0BRZ5_9BACT</name>
<feature type="transmembrane region" description="Helical" evidence="6">
    <location>
        <begin position="21"/>
        <end position="45"/>
    </location>
</feature>
<comment type="caution">
    <text evidence="9">The sequence shown here is derived from an EMBL/GenBank/DDBJ whole genome shotgun (WGS) entry which is preliminary data.</text>
</comment>
<protein>
    <submittedName>
        <fullName evidence="9">ABC transporter permease</fullName>
    </submittedName>
</protein>